<dbReference type="Proteomes" id="UP000249720">
    <property type="component" value="Unassembled WGS sequence"/>
</dbReference>
<dbReference type="SUPFAM" id="SSF54637">
    <property type="entry name" value="Thioesterase/thiol ester dehydrase-isomerase"/>
    <property type="match status" value="1"/>
</dbReference>
<dbReference type="PANTHER" id="PTHR31793:SF24">
    <property type="entry name" value="LONG-CHAIN ACYL-COA THIOESTERASE FADM"/>
    <property type="match status" value="1"/>
</dbReference>
<dbReference type="OrthoDB" id="760345at2"/>
<gene>
    <name evidence="1" type="ORF">LX80_01967</name>
</gene>
<protein>
    <submittedName>
        <fullName evidence="1">Acyl-CoA thioester hydrolase</fullName>
    </submittedName>
</protein>
<name>A0A2W7RSD3_9BACT</name>
<dbReference type="AlphaFoldDB" id="A0A2W7RSD3"/>
<keyword evidence="2" id="KW-1185">Reference proteome</keyword>
<dbReference type="Gene3D" id="3.10.129.10">
    <property type="entry name" value="Hotdog Thioesterase"/>
    <property type="match status" value="1"/>
</dbReference>
<dbReference type="EMBL" id="QKZV01000006">
    <property type="protein sequence ID" value="PZX61806.1"/>
    <property type="molecule type" value="Genomic_DNA"/>
</dbReference>
<dbReference type="PANTHER" id="PTHR31793">
    <property type="entry name" value="4-HYDROXYBENZOYL-COA THIOESTERASE FAMILY MEMBER"/>
    <property type="match status" value="1"/>
</dbReference>
<dbReference type="RefSeq" id="WP_111295784.1">
    <property type="nucleotide sequence ID" value="NZ_QKZV01000006.1"/>
</dbReference>
<dbReference type="CDD" id="cd00586">
    <property type="entry name" value="4HBT"/>
    <property type="match status" value="1"/>
</dbReference>
<dbReference type="InterPro" id="IPR050563">
    <property type="entry name" value="4-hydroxybenzoyl-CoA_TE"/>
</dbReference>
<evidence type="ECO:0000313" key="1">
    <source>
        <dbReference type="EMBL" id="PZX61806.1"/>
    </source>
</evidence>
<sequence>MESFFTDVTIRWSDLDPNFHVRHSVYYDWGAYARMNFLTHAGISLSLLMQHRIGVILLREEAIFKKEIHYNDTVKISIKMRSITASGDRWYLQHEIHNSNGMIHAIINIDGAWMDTEKRKLVAPPTSFQEMFLTIPKTEEFKII</sequence>
<dbReference type="Pfam" id="PF13279">
    <property type="entry name" value="4HBT_2"/>
    <property type="match status" value="1"/>
</dbReference>
<comment type="caution">
    <text evidence="1">The sequence shown here is derived from an EMBL/GenBank/DDBJ whole genome shotgun (WGS) entry which is preliminary data.</text>
</comment>
<accession>A0A2W7RSD3</accession>
<dbReference type="InterPro" id="IPR029069">
    <property type="entry name" value="HotDog_dom_sf"/>
</dbReference>
<reference evidence="1 2" key="1">
    <citation type="submission" date="2018-06" db="EMBL/GenBank/DDBJ databases">
        <title>Genomic Encyclopedia of Archaeal and Bacterial Type Strains, Phase II (KMG-II): from individual species to whole genera.</title>
        <authorList>
            <person name="Goeker M."/>
        </authorList>
    </citation>
    <scope>NUCLEOTIDE SEQUENCE [LARGE SCALE GENOMIC DNA]</scope>
    <source>
        <strain evidence="1 2">DSM 23241</strain>
    </source>
</reference>
<organism evidence="1 2">
    <name type="scientific">Hydrotalea sandarakina</name>
    <dbReference type="NCBI Taxonomy" id="1004304"/>
    <lineage>
        <taxon>Bacteria</taxon>
        <taxon>Pseudomonadati</taxon>
        <taxon>Bacteroidota</taxon>
        <taxon>Chitinophagia</taxon>
        <taxon>Chitinophagales</taxon>
        <taxon>Chitinophagaceae</taxon>
        <taxon>Hydrotalea</taxon>
    </lineage>
</organism>
<proteinExistence type="predicted"/>
<dbReference type="GO" id="GO:0047617">
    <property type="term" value="F:fatty acyl-CoA hydrolase activity"/>
    <property type="evidence" value="ECO:0007669"/>
    <property type="project" value="TreeGrafter"/>
</dbReference>
<keyword evidence="1" id="KW-0378">Hydrolase</keyword>
<evidence type="ECO:0000313" key="2">
    <source>
        <dbReference type="Proteomes" id="UP000249720"/>
    </source>
</evidence>